<reference evidence="1" key="1">
    <citation type="submission" date="2011-10" db="EMBL/GenBank/DDBJ databases">
        <authorList>
            <person name="Carlson J."/>
            <person name="Booth B."/>
            <person name="Frise E."/>
            <person name="Park S."/>
            <person name="Wan K."/>
            <person name="Yu C."/>
            <person name="Celniker S."/>
        </authorList>
    </citation>
    <scope>NUCLEOTIDE SEQUENCE</scope>
    <source>
        <strain evidence="1">Berkeley</strain>
    </source>
</reference>
<dbReference type="AlphaFoldDB" id="G4LU18"/>
<evidence type="ECO:0000313" key="1">
    <source>
        <dbReference type="EMBL" id="AEQ05549.1"/>
    </source>
</evidence>
<accession>G4LU18</accession>
<dbReference type="EMBL" id="BT132648">
    <property type="protein sequence ID" value="AEQ05549.1"/>
    <property type="molecule type" value="mRNA"/>
</dbReference>
<gene>
    <name evidence="1" type="primary">Kdm4B-RD</name>
</gene>
<protein>
    <submittedName>
        <fullName evidence="1">LD07176p1</fullName>
    </submittedName>
</protein>
<feature type="non-terminal residue" evidence="1">
    <location>
        <position position="1"/>
    </location>
</feature>
<proteinExistence type="evidence at transcript level"/>
<sequence>IVCCSFVKCKVGRTSEIGKYYHSVPPHKMTNYSV</sequence>
<name>G4LU18_DROME</name>
<organism evidence="1">
    <name type="scientific">Drosophila melanogaster</name>
    <name type="common">Fruit fly</name>
    <dbReference type="NCBI Taxonomy" id="7227"/>
    <lineage>
        <taxon>Eukaryota</taxon>
        <taxon>Metazoa</taxon>
        <taxon>Ecdysozoa</taxon>
        <taxon>Arthropoda</taxon>
        <taxon>Hexapoda</taxon>
        <taxon>Insecta</taxon>
        <taxon>Pterygota</taxon>
        <taxon>Neoptera</taxon>
        <taxon>Endopterygota</taxon>
        <taxon>Diptera</taxon>
        <taxon>Brachycera</taxon>
        <taxon>Muscomorpha</taxon>
        <taxon>Ephydroidea</taxon>
        <taxon>Drosophilidae</taxon>
        <taxon>Drosophila</taxon>
        <taxon>Sophophora</taxon>
    </lineage>
</organism>